<reference evidence="1" key="1">
    <citation type="submission" date="2023-03" db="EMBL/GenBank/DDBJ databases">
        <title>Massive genome expansion in bonnet fungi (Mycena s.s.) driven by repeated elements and novel gene families across ecological guilds.</title>
        <authorList>
            <consortium name="Lawrence Berkeley National Laboratory"/>
            <person name="Harder C.B."/>
            <person name="Miyauchi S."/>
            <person name="Viragh M."/>
            <person name="Kuo A."/>
            <person name="Thoen E."/>
            <person name="Andreopoulos B."/>
            <person name="Lu D."/>
            <person name="Skrede I."/>
            <person name="Drula E."/>
            <person name="Henrissat B."/>
            <person name="Morin E."/>
            <person name="Kohler A."/>
            <person name="Barry K."/>
            <person name="LaButti K."/>
            <person name="Morin E."/>
            <person name="Salamov A."/>
            <person name="Lipzen A."/>
            <person name="Mereny Z."/>
            <person name="Hegedus B."/>
            <person name="Baldrian P."/>
            <person name="Stursova M."/>
            <person name="Weitz H."/>
            <person name="Taylor A."/>
            <person name="Grigoriev I.V."/>
            <person name="Nagy L.G."/>
            <person name="Martin F."/>
            <person name="Kauserud H."/>
        </authorList>
    </citation>
    <scope>NUCLEOTIDE SEQUENCE</scope>
    <source>
        <strain evidence="1">CBHHK182m</strain>
    </source>
</reference>
<proteinExistence type="predicted"/>
<organism evidence="1 2">
    <name type="scientific">Mycena metata</name>
    <dbReference type="NCBI Taxonomy" id="1033252"/>
    <lineage>
        <taxon>Eukaryota</taxon>
        <taxon>Fungi</taxon>
        <taxon>Dikarya</taxon>
        <taxon>Basidiomycota</taxon>
        <taxon>Agaricomycotina</taxon>
        <taxon>Agaricomycetes</taxon>
        <taxon>Agaricomycetidae</taxon>
        <taxon>Agaricales</taxon>
        <taxon>Marasmiineae</taxon>
        <taxon>Mycenaceae</taxon>
        <taxon>Mycena</taxon>
    </lineage>
</organism>
<keyword evidence="2" id="KW-1185">Reference proteome</keyword>
<evidence type="ECO:0008006" key="3">
    <source>
        <dbReference type="Google" id="ProtNLM"/>
    </source>
</evidence>
<comment type="caution">
    <text evidence="1">The sequence shown here is derived from an EMBL/GenBank/DDBJ whole genome shotgun (WGS) entry which is preliminary data.</text>
</comment>
<dbReference type="EMBL" id="JARKIB010000168">
    <property type="protein sequence ID" value="KAJ7729055.1"/>
    <property type="molecule type" value="Genomic_DNA"/>
</dbReference>
<sequence length="299" mass="33940">MPRTIQEIKNLSPRFRILVIGRRNAGKTTILRKMCDSDGSDLQIVDANGKQVDPSILEPNRQRGMSDIENEITFRSNPLFVFHDSRGIEAGAEHEKDSQLRTEYLWNFLRKRSMSERIKDQIHAVWFCIPMDEQRAPSAEFELAFFNARESPVPIIAVCTKFEALLDSEMSGEDDSSDALRGTSYPPDQIVQLQNLDEPTAGCAALTERTYAVIHDKTLSDLFALAQHNSFSVGCTKVLQAMIETSWKERMRSSNNEAFETVCKHTRSYMPTWRYRVSAAIVPTSFHSLTRPCAIARST</sequence>
<dbReference type="SUPFAM" id="SSF52540">
    <property type="entry name" value="P-loop containing nucleoside triphosphate hydrolases"/>
    <property type="match status" value="1"/>
</dbReference>
<evidence type="ECO:0000313" key="2">
    <source>
        <dbReference type="Proteomes" id="UP001215598"/>
    </source>
</evidence>
<evidence type="ECO:0000313" key="1">
    <source>
        <dbReference type="EMBL" id="KAJ7729055.1"/>
    </source>
</evidence>
<dbReference type="Gene3D" id="3.40.50.300">
    <property type="entry name" value="P-loop containing nucleotide triphosphate hydrolases"/>
    <property type="match status" value="1"/>
</dbReference>
<name>A0AAD7HWS3_9AGAR</name>
<accession>A0AAD7HWS3</accession>
<gene>
    <name evidence="1" type="ORF">B0H16DRAFT_232277</name>
</gene>
<dbReference type="Proteomes" id="UP001215598">
    <property type="component" value="Unassembled WGS sequence"/>
</dbReference>
<dbReference type="AlphaFoldDB" id="A0AAD7HWS3"/>
<protein>
    <recommendedName>
        <fullName evidence="3">G domain-containing protein</fullName>
    </recommendedName>
</protein>
<dbReference type="InterPro" id="IPR027417">
    <property type="entry name" value="P-loop_NTPase"/>
</dbReference>